<feature type="compositionally biased region" description="Polar residues" evidence="1">
    <location>
        <begin position="32"/>
        <end position="48"/>
    </location>
</feature>
<comment type="caution">
    <text evidence="2">The sequence shown here is derived from an EMBL/GenBank/DDBJ whole genome shotgun (WGS) entry which is preliminary data.</text>
</comment>
<feature type="region of interest" description="Disordered" evidence="1">
    <location>
        <begin position="1"/>
        <end position="48"/>
    </location>
</feature>
<reference evidence="2" key="1">
    <citation type="submission" date="2021-01" db="EMBL/GenBank/DDBJ databases">
        <authorList>
            <consortium name="Genoscope - CEA"/>
            <person name="William W."/>
        </authorList>
    </citation>
    <scope>NUCLEOTIDE SEQUENCE</scope>
</reference>
<dbReference type="AlphaFoldDB" id="A0A8S1PDY3"/>
<accession>A0A8S1PDY3</accession>
<keyword evidence="3" id="KW-1185">Reference proteome</keyword>
<dbReference type="Proteomes" id="UP000688137">
    <property type="component" value="Unassembled WGS sequence"/>
</dbReference>
<name>A0A8S1PDY3_PARPR</name>
<dbReference type="EMBL" id="CAJJDM010000118">
    <property type="protein sequence ID" value="CAD8101295.1"/>
    <property type="molecule type" value="Genomic_DNA"/>
</dbReference>
<gene>
    <name evidence="2" type="ORF">PPRIM_AZ9-3.1.T1150039</name>
</gene>
<proteinExistence type="predicted"/>
<evidence type="ECO:0000313" key="2">
    <source>
        <dbReference type="EMBL" id="CAD8101295.1"/>
    </source>
</evidence>
<sequence>MQKMKTGMNGSDKTKCKPQNPQQQPNTQQAQEVINQAVNNPQNSQKKK</sequence>
<feature type="compositionally biased region" description="Low complexity" evidence="1">
    <location>
        <begin position="18"/>
        <end position="31"/>
    </location>
</feature>
<evidence type="ECO:0000256" key="1">
    <source>
        <dbReference type="SAM" id="MobiDB-lite"/>
    </source>
</evidence>
<organism evidence="2 3">
    <name type="scientific">Paramecium primaurelia</name>
    <dbReference type="NCBI Taxonomy" id="5886"/>
    <lineage>
        <taxon>Eukaryota</taxon>
        <taxon>Sar</taxon>
        <taxon>Alveolata</taxon>
        <taxon>Ciliophora</taxon>
        <taxon>Intramacronucleata</taxon>
        <taxon>Oligohymenophorea</taxon>
        <taxon>Peniculida</taxon>
        <taxon>Parameciidae</taxon>
        <taxon>Paramecium</taxon>
    </lineage>
</organism>
<evidence type="ECO:0000313" key="3">
    <source>
        <dbReference type="Proteomes" id="UP000688137"/>
    </source>
</evidence>
<protein>
    <submittedName>
        <fullName evidence="2">Uncharacterized protein</fullName>
    </submittedName>
</protein>